<protein>
    <submittedName>
        <fullName evidence="2">START domain-containing protein</fullName>
    </submittedName>
</protein>
<sequence length="154" mass="16764">MVGGDEHSSAPRPTAMNAANTWNSIISRRENVAIGNVVHASHFDSSERVKRRGYKLVKVTRKNCENGGPWVIDHRFRITSVPEILDAPLSVHGALCPSGTTEVHVIRCALEPSIPNFAAPDNLSLSASLFAFNTVVYFKLSRWSAIGPTPTIAD</sequence>
<reference evidence="2" key="1">
    <citation type="submission" date="2017-02" db="UniProtKB">
        <authorList>
            <consortium name="WormBaseParasite"/>
        </authorList>
    </citation>
    <scope>IDENTIFICATION</scope>
</reference>
<dbReference type="Proteomes" id="UP000036681">
    <property type="component" value="Unplaced"/>
</dbReference>
<organism evidence="1 2">
    <name type="scientific">Ascaris lumbricoides</name>
    <name type="common">Giant roundworm</name>
    <dbReference type="NCBI Taxonomy" id="6252"/>
    <lineage>
        <taxon>Eukaryota</taxon>
        <taxon>Metazoa</taxon>
        <taxon>Ecdysozoa</taxon>
        <taxon>Nematoda</taxon>
        <taxon>Chromadorea</taxon>
        <taxon>Rhabditida</taxon>
        <taxon>Spirurina</taxon>
        <taxon>Ascaridomorpha</taxon>
        <taxon>Ascaridoidea</taxon>
        <taxon>Ascarididae</taxon>
        <taxon>Ascaris</taxon>
    </lineage>
</organism>
<evidence type="ECO:0000313" key="2">
    <source>
        <dbReference type="WBParaSite" id="ALUE_0000281401-mRNA-1"/>
    </source>
</evidence>
<accession>A0A0M3HMP0</accession>
<dbReference type="AlphaFoldDB" id="A0A0M3HMP0"/>
<keyword evidence="1" id="KW-1185">Reference proteome</keyword>
<evidence type="ECO:0000313" key="1">
    <source>
        <dbReference type="Proteomes" id="UP000036681"/>
    </source>
</evidence>
<proteinExistence type="predicted"/>
<dbReference type="WBParaSite" id="ALUE_0000281401-mRNA-1">
    <property type="protein sequence ID" value="ALUE_0000281401-mRNA-1"/>
    <property type="gene ID" value="ALUE_0000281401"/>
</dbReference>
<name>A0A0M3HMP0_ASCLU</name>